<dbReference type="AlphaFoldDB" id="A0AA43H270"/>
<comment type="caution">
    <text evidence="2">The sequence shown here is derived from an EMBL/GenBank/DDBJ whole genome shotgun (WGS) entry which is preliminary data.</text>
</comment>
<accession>A0AA43H270</accession>
<proteinExistence type="predicted"/>
<dbReference type="EMBL" id="JANQDL010000107">
    <property type="protein sequence ID" value="MDH6065403.1"/>
    <property type="molecule type" value="Genomic_DNA"/>
</dbReference>
<feature type="region of interest" description="Disordered" evidence="1">
    <location>
        <begin position="1"/>
        <end position="29"/>
    </location>
</feature>
<feature type="compositionally biased region" description="Basic and acidic residues" evidence="1">
    <location>
        <begin position="253"/>
        <end position="266"/>
    </location>
</feature>
<sequence>MSSTEPIPNDPNEAETQLQTPPEPEEVNIDVEPQEEIEEPGAIFQAIGVIVGDVNLNSDGKNTVTIGNFEYPLFYIPQKRKVFDALTKEIETTGNHTFRLVVYPKAIHFPRKDQPHSMTFQLVGFDRGREQQTVSGELEDNEFKFSGLWQFIPVCQTPCISVFRNFTRERLEYIKQAEPTRKVKFMKASHLPLFWKDAPVKPFRFNPKAEKEEQGHPVFVSLKAKFLPGRNVFGFVALLAPPQETAPRFLKASKKDKATALQESKKNKAAVPPPSQKDYKKPANNTQKPILKKNSPKPGKETEK</sequence>
<dbReference type="GeneID" id="83685395"/>
<protein>
    <submittedName>
        <fullName evidence="2">Uncharacterized protein</fullName>
    </submittedName>
</protein>
<dbReference type="Proteomes" id="UP001159370">
    <property type="component" value="Unassembled WGS sequence"/>
</dbReference>
<evidence type="ECO:0000256" key="1">
    <source>
        <dbReference type="SAM" id="MobiDB-lite"/>
    </source>
</evidence>
<evidence type="ECO:0000313" key="2">
    <source>
        <dbReference type="EMBL" id="MDH6065403.1"/>
    </source>
</evidence>
<dbReference type="RefSeq" id="WP_280650425.1">
    <property type="nucleotide sequence ID" value="NZ_JANQDL010000107.1"/>
</dbReference>
<evidence type="ECO:0000313" key="3">
    <source>
        <dbReference type="Proteomes" id="UP001159370"/>
    </source>
</evidence>
<reference evidence="2 3" key="1">
    <citation type="journal article" date="2023" name="J. Phycol.">
        <title>Chrysosporum ovalisporum is synonymous with the true-branching cyanobacterium Umezakia natans (Nostocales/Aphanizomenonaceae).</title>
        <authorList>
            <person name="McGregor G.B."/>
            <person name="Sendall B.C."/>
            <person name="Niiyama Y."/>
            <person name="Tuji A."/>
            <person name="Willis A."/>
        </authorList>
    </citation>
    <scope>NUCLEOTIDE SEQUENCE [LARGE SCALE GENOMIC DNA]</scope>
    <source>
        <strain evidence="2 3">FSS-62</strain>
    </source>
</reference>
<name>A0AA43H270_9CYAN</name>
<feature type="region of interest" description="Disordered" evidence="1">
    <location>
        <begin position="251"/>
        <end position="304"/>
    </location>
</feature>
<organism evidence="2 3">
    <name type="scientific">Umezakia ovalisporum FSS-62</name>
    <dbReference type="NCBI Taxonomy" id="2971776"/>
    <lineage>
        <taxon>Bacteria</taxon>
        <taxon>Bacillati</taxon>
        <taxon>Cyanobacteriota</taxon>
        <taxon>Cyanophyceae</taxon>
        <taxon>Nostocales</taxon>
        <taxon>Nodulariaceae</taxon>
        <taxon>Umezakia</taxon>
    </lineage>
</organism>
<gene>
    <name evidence="2" type="ORF">NWP23_16905</name>
</gene>